<dbReference type="Proteomes" id="UP000034164">
    <property type="component" value="Unassembled WGS sequence"/>
</dbReference>
<comment type="subcellular location">
    <subcellularLocation>
        <location evidence="1">Endomembrane system</location>
    </subcellularLocation>
</comment>
<keyword evidence="3" id="KW-1133">Transmembrane helix</keyword>
<dbReference type="Pfam" id="PF07738">
    <property type="entry name" value="Sad1_UNC"/>
    <property type="match status" value="1"/>
</dbReference>
<proteinExistence type="predicted"/>
<feature type="compositionally biased region" description="Basic and acidic residues" evidence="5">
    <location>
        <begin position="820"/>
        <end position="832"/>
    </location>
</feature>
<evidence type="ECO:0000256" key="3">
    <source>
        <dbReference type="ARBA" id="ARBA00022989"/>
    </source>
</evidence>
<feature type="compositionally biased region" description="Basic and acidic residues" evidence="5">
    <location>
        <begin position="576"/>
        <end position="588"/>
    </location>
</feature>
<evidence type="ECO:0000313" key="8">
    <source>
        <dbReference type="EMBL" id="KKZ62346.1"/>
    </source>
</evidence>
<feature type="compositionally biased region" description="Basic and acidic residues" evidence="5">
    <location>
        <begin position="411"/>
        <end position="421"/>
    </location>
</feature>
<evidence type="ECO:0000259" key="7">
    <source>
        <dbReference type="PROSITE" id="PS51469"/>
    </source>
</evidence>
<keyword evidence="2" id="KW-0812">Transmembrane</keyword>
<feature type="compositionally biased region" description="Polar residues" evidence="5">
    <location>
        <begin position="528"/>
        <end position="575"/>
    </location>
</feature>
<feature type="compositionally biased region" description="Polar residues" evidence="5">
    <location>
        <begin position="589"/>
        <end position="604"/>
    </location>
</feature>
<dbReference type="PANTHER" id="PTHR12953">
    <property type="entry name" value="MEMBRANE PROTEIN CH1 RELATED"/>
    <property type="match status" value="1"/>
</dbReference>
<dbReference type="EMBL" id="LCZI01001135">
    <property type="protein sequence ID" value="KKZ62346.1"/>
    <property type="molecule type" value="Genomic_DNA"/>
</dbReference>
<dbReference type="InterPro" id="IPR045120">
    <property type="entry name" value="Suco/Slp1-like"/>
</dbReference>
<feature type="region of interest" description="Disordered" evidence="5">
    <location>
        <begin position="411"/>
        <end position="464"/>
    </location>
</feature>
<dbReference type="FunFam" id="2.60.120.260:FF:000082">
    <property type="entry name" value="Sad1/UNC domain protein"/>
    <property type="match status" value="1"/>
</dbReference>
<dbReference type="GO" id="GO:0012505">
    <property type="term" value="C:endomembrane system"/>
    <property type="evidence" value="ECO:0007669"/>
    <property type="project" value="UniProtKB-SubCell"/>
</dbReference>
<feature type="domain" description="SUN" evidence="7">
    <location>
        <begin position="235"/>
        <end position="404"/>
    </location>
</feature>
<organism evidence="8 9">
    <name type="scientific">[Emmonsia] crescens</name>
    <dbReference type="NCBI Taxonomy" id="73230"/>
    <lineage>
        <taxon>Eukaryota</taxon>
        <taxon>Fungi</taxon>
        <taxon>Dikarya</taxon>
        <taxon>Ascomycota</taxon>
        <taxon>Pezizomycotina</taxon>
        <taxon>Eurotiomycetes</taxon>
        <taxon>Eurotiomycetidae</taxon>
        <taxon>Onygenales</taxon>
        <taxon>Ajellomycetaceae</taxon>
        <taxon>Emergomyces</taxon>
    </lineage>
</organism>
<feature type="region of interest" description="Disordered" evidence="5">
    <location>
        <begin position="756"/>
        <end position="878"/>
    </location>
</feature>
<keyword evidence="4" id="KW-0472">Membrane</keyword>
<evidence type="ECO:0000313" key="9">
    <source>
        <dbReference type="Proteomes" id="UP000034164"/>
    </source>
</evidence>
<evidence type="ECO:0000256" key="1">
    <source>
        <dbReference type="ARBA" id="ARBA00004308"/>
    </source>
</evidence>
<dbReference type="VEuPathDB" id="FungiDB:EMCG_03264"/>
<dbReference type="Gene3D" id="2.60.120.260">
    <property type="entry name" value="Galactose-binding domain-like"/>
    <property type="match status" value="1"/>
</dbReference>
<dbReference type="InterPro" id="IPR012919">
    <property type="entry name" value="SUN_dom"/>
</dbReference>
<accession>A0A0G2J8J6</accession>
<feature type="region of interest" description="Disordered" evidence="5">
    <location>
        <begin position="507"/>
        <end position="604"/>
    </location>
</feature>
<dbReference type="GO" id="GO:0034975">
    <property type="term" value="P:protein folding in endoplasmic reticulum"/>
    <property type="evidence" value="ECO:0007669"/>
    <property type="project" value="TreeGrafter"/>
</dbReference>
<reference evidence="9" key="1">
    <citation type="journal article" date="2015" name="PLoS Genet.">
        <title>The dynamic genome and transcriptome of the human fungal pathogen Blastomyces and close relative Emmonsia.</title>
        <authorList>
            <person name="Munoz J.F."/>
            <person name="Gauthier G.M."/>
            <person name="Desjardins C.A."/>
            <person name="Gallo J.E."/>
            <person name="Holder J."/>
            <person name="Sullivan T.D."/>
            <person name="Marty A.J."/>
            <person name="Carmen J.C."/>
            <person name="Chen Z."/>
            <person name="Ding L."/>
            <person name="Gujja S."/>
            <person name="Magrini V."/>
            <person name="Misas E."/>
            <person name="Mitreva M."/>
            <person name="Priest M."/>
            <person name="Saif S."/>
            <person name="Whiston E.A."/>
            <person name="Young S."/>
            <person name="Zeng Q."/>
            <person name="Goldman W.E."/>
            <person name="Mardis E.R."/>
            <person name="Taylor J.W."/>
            <person name="McEwen J.G."/>
            <person name="Clay O.K."/>
            <person name="Klein B.S."/>
            <person name="Cuomo C.A."/>
        </authorList>
    </citation>
    <scope>NUCLEOTIDE SEQUENCE [LARGE SCALE GENOMIC DNA]</scope>
    <source>
        <strain evidence="9">UAMH 3008</strain>
    </source>
</reference>
<gene>
    <name evidence="8" type="ORF">EMCG_03264</name>
</gene>
<sequence>MAWHYPLFPRHTHTKCRATDYLLYFLALAALAAVRAGENVDSKHRNISSRALDTTCPNRDFSDIQLEYIQHPVCLEPRWAGIAKIEDYTYQSSGGTNLYASIASATPPSPSVTITATASTLSGLGQELDTESPLDNANFLSFEEWKKQNLAKVGQLVENVGGDRQSAGSEANGRRERPPGIDNSLDSLGEDGELALEFGGFGPEDSGPASWERKVGKDQVPHVDGADSVTRGAKGETQIEATTRAGVSRRKDAGTTCKERFNYASFDCAATVLKTNPQCTGASSVLIENKDSYMLNECRAKEKFLILELCDDILIDTIVLANYEFFSSIFRTFRVSVSDRYPPKQPDMWRELGTYEAVNSREVQAFAVENPLIWARYVKIEFLSHYGNEFYCPVSLIRVHGTTMLEEYKNDGEASRSEDHNLVPQIQGSGTSEPGPDNSTTNQSKVVEKESEGSTGAGRFDVEPTRVQKPEDICLLKETDIEAILSRSIVGEKDKMCAIHEAPRIQNQPVDAVQPDSVQSPGPAKVTDNATPTTPSAEPSLLNTVTPTPIATSTVADNRAQKSTQESQNQTSASTHKTEHDASSEPHKSSTTVQQHPPNPTTQESFFKSVNKRLHMLETSSSLSLQYIEEQSRILRDAFTKVEKRQLAKTTTFLENLNTTVLHELREFRHQYDQVWHSVAVEFEQQRLQYHQEVFAISSQLGILADELVFQKRISIIQSVFVLICFGLVLFSRSSIGTYLELPRVHSIVSRSQSFRSSTPSFETPFASPSSRPNSSYQDNDNKNTSSSHIRTHSVESREEDDLVENPTIAYSPPTPTSDSEEHGSHRQRSERSNSTSSSVVLTPQPPLLRSESSPPDLRGPHEESANGSSSEAPQVPS</sequence>
<feature type="region of interest" description="Disordered" evidence="5">
    <location>
        <begin position="162"/>
        <end position="236"/>
    </location>
</feature>
<dbReference type="PROSITE" id="PS51469">
    <property type="entry name" value="SUN"/>
    <property type="match status" value="1"/>
</dbReference>
<protein>
    <recommendedName>
        <fullName evidence="7">SUN domain-containing protein</fullName>
    </recommendedName>
</protein>
<feature type="signal peptide" evidence="6">
    <location>
        <begin position="1"/>
        <end position="36"/>
    </location>
</feature>
<evidence type="ECO:0000256" key="6">
    <source>
        <dbReference type="SAM" id="SignalP"/>
    </source>
</evidence>
<evidence type="ECO:0000256" key="2">
    <source>
        <dbReference type="ARBA" id="ARBA00022692"/>
    </source>
</evidence>
<dbReference type="GO" id="GO:0016020">
    <property type="term" value="C:membrane"/>
    <property type="evidence" value="ECO:0007669"/>
    <property type="project" value="InterPro"/>
</dbReference>
<feature type="compositionally biased region" description="Polar residues" evidence="5">
    <location>
        <begin position="866"/>
        <end position="878"/>
    </location>
</feature>
<feature type="chain" id="PRO_5002546204" description="SUN domain-containing protein" evidence="6">
    <location>
        <begin position="37"/>
        <end position="878"/>
    </location>
</feature>
<dbReference type="PANTHER" id="PTHR12953:SF0">
    <property type="entry name" value="SUN DOMAIN-CONTAINING OSSIFICATION FACTOR"/>
    <property type="match status" value="1"/>
</dbReference>
<feature type="compositionally biased region" description="Polar residues" evidence="5">
    <location>
        <begin position="424"/>
        <end position="445"/>
    </location>
</feature>
<evidence type="ECO:0000256" key="5">
    <source>
        <dbReference type="SAM" id="MobiDB-lite"/>
    </source>
</evidence>
<dbReference type="OrthoDB" id="434771at2759"/>
<feature type="compositionally biased region" description="Basic and acidic residues" evidence="5">
    <location>
        <begin position="211"/>
        <end position="225"/>
    </location>
</feature>
<comment type="caution">
    <text evidence="8">The sequence shown here is derived from an EMBL/GenBank/DDBJ whole genome shotgun (WGS) entry which is preliminary data.</text>
</comment>
<feature type="compositionally biased region" description="Polar residues" evidence="5">
    <location>
        <begin position="767"/>
        <end position="789"/>
    </location>
</feature>
<dbReference type="AlphaFoldDB" id="A0A0G2J8J6"/>
<evidence type="ECO:0000256" key="4">
    <source>
        <dbReference type="ARBA" id="ARBA00023136"/>
    </source>
</evidence>
<name>A0A0G2J8J6_9EURO</name>
<keyword evidence="6" id="KW-0732">Signal</keyword>
<dbReference type="GO" id="GO:0005737">
    <property type="term" value="C:cytoplasm"/>
    <property type="evidence" value="ECO:0007669"/>
    <property type="project" value="TreeGrafter"/>
</dbReference>